<name>A0A0U1MAP9_TALIS</name>
<dbReference type="EMBL" id="CVMT01000014">
    <property type="protein sequence ID" value="CRG92697.1"/>
    <property type="molecule type" value="Genomic_DNA"/>
</dbReference>
<evidence type="ECO:0000313" key="2">
    <source>
        <dbReference type="Proteomes" id="UP000054383"/>
    </source>
</evidence>
<accession>A0A0U1MAP9</accession>
<keyword evidence="2" id="KW-1185">Reference proteome</keyword>
<protein>
    <submittedName>
        <fullName evidence="1">Uncharacterized protein</fullName>
    </submittedName>
</protein>
<gene>
    <name evidence="1" type="ORF">PISL3812_09762</name>
</gene>
<organism evidence="1 2">
    <name type="scientific">Talaromyces islandicus</name>
    <name type="common">Penicillium islandicum</name>
    <dbReference type="NCBI Taxonomy" id="28573"/>
    <lineage>
        <taxon>Eukaryota</taxon>
        <taxon>Fungi</taxon>
        <taxon>Dikarya</taxon>
        <taxon>Ascomycota</taxon>
        <taxon>Pezizomycotina</taxon>
        <taxon>Eurotiomycetes</taxon>
        <taxon>Eurotiomycetidae</taxon>
        <taxon>Eurotiales</taxon>
        <taxon>Trichocomaceae</taxon>
        <taxon>Talaromyces</taxon>
        <taxon>Talaromyces sect. Islandici</taxon>
    </lineage>
</organism>
<sequence>MVRTPSARELVVDGLARIGSKRAPSAFEDDFQINCQGEVNESIDPTIVLAQLVDPDPCCPAFLTGLRLPSVERCGFRCPYALCEVLEPEGECNIQVNMTPKFSSLIFILIMERMAYRRRLAIAKRYGYCILQRKSTSGP</sequence>
<dbReference type="OrthoDB" id="4295657at2759"/>
<reference evidence="1 2" key="1">
    <citation type="submission" date="2015-04" db="EMBL/GenBank/DDBJ databases">
        <authorList>
            <person name="Syromyatnikov M.Y."/>
            <person name="Popov V.N."/>
        </authorList>
    </citation>
    <scope>NUCLEOTIDE SEQUENCE [LARGE SCALE GENOMIC DNA]</scope>
    <source>
        <strain evidence="1">WF-38-12</strain>
    </source>
</reference>
<proteinExistence type="predicted"/>
<dbReference type="AlphaFoldDB" id="A0A0U1MAP9"/>
<evidence type="ECO:0000313" key="1">
    <source>
        <dbReference type="EMBL" id="CRG92697.1"/>
    </source>
</evidence>
<dbReference type="STRING" id="28573.A0A0U1MAP9"/>
<dbReference type="Proteomes" id="UP000054383">
    <property type="component" value="Unassembled WGS sequence"/>
</dbReference>